<keyword evidence="3" id="KW-1185">Reference proteome</keyword>
<dbReference type="PROSITE" id="PS51257">
    <property type="entry name" value="PROKAR_LIPOPROTEIN"/>
    <property type="match status" value="1"/>
</dbReference>
<comment type="caution">
    <text evidence="2">The sequence shown here is derived from an EMBL/GenBank/DDBJ whole genome shotgun (WGS) entry which is preliminary data.</text>
</comment>
<organism evidence="2 3">
    <name type="scientific">Dictyobacter aurantiacus</name>
    <dbReference type="NCBI Taxonomy" id="1936993"/>
    <lineage>
        <taxon>Bacteria</taxon>
        <taxon>Bacillati</taxon>
        <taxon>Chloroflexota</taxon>
        <taxon>Ktedonobacteria</taxon>
        <taxon>Ktedonobacterales</taxon>
        <taxon>Dictyobacteraceae</taxon>
        <taxon>Dictyobacter</taxon>
    </lineage>
</organism>
<reference evidence="3" key="1">
    <citation type="submission" date="2018-12" db="EMBL/GenBank/DDBJ databases">
        <title>Tengunoibacter tsumagoiensis gen. nov., sp. nov., Dictyobacter kobayashii sp. nov., D. alpinus sp. nov., and D. joshuensis sp. nov. and description of Dictyobacteraceae fam. nov. within the order Ktedonobacterales isolated from Tengu-no-mugimeshi.</title>
        <authorList>
            <person name="Wang C.M."/>
            <person name="Zheng Y."/>
            <person name="Sakai Y."/>
            <person name="Toyoda A."/>
            <person name="Minakuchi Y."/>
            <person name="Abe K."/>
            <person name="Yokota A."/>
            <person name="Yabe S."/>
        </authorList>
    </citation>
    <scope>NUCLEOTIDE SEQUENCE [LARGE SCALE GENOMIC DNA]</scope>
    <source>
        <strain evidence="3">S-27</strain>
    </source>
</reference>
<dbReference type="EMBL" id="BIFQ01000002">
    <property type="protein sequence ID" value="GCE09538.1"/>
    <property type="molecule type" value="Genomic_DNA"/>
</dbReference>
<gene>
    <name evidence="2" type="ORF">KDAU_68670</name>
</gene>
<feature type="chain" id="PRO_5019336968" description="Spondin domain-containing protein" evidence="1">
    <location>
        <begin position="26"/>
        <end position="229"/>
    </location>
</feature>
<evidence type="ECO:0000313" key="3">
    <source>
        <dbReference type="Proteomes" id="UP000287224"/>
    </source>
</evidence>
<feature type="signal peptide" evidence="1">
    <location>
        <begin position="1"/>
        <end position="25"/>
    </location>
</feature>
<protein>
    <recommendedName>
        <fullName evidence="4">Spondin domain-containing protein</fullName>
    </recommendedName>
</protein>
<dbReference type="AlphaFoldDB" id="A0A401ZRJ5"/>
<evidence type="ECO:0008006" key="4">
    <source>
        <dbReference type="Google" id="ProtNLM"/>
    </source>
</evidence>
<evidence type="ECO:0000313" key="2">
    <source>
        <dbReference type="EMBL" id="GCE09538.1"/>
    </source>
</evidence>
<name>A0A401ZRJ5_9CHLR</name>
<dbReference type="RefSeq" id="WP_126602068.1">
    <property type="nucleotide sequence ID" value="NZ_BIFQ01000002.1"/>
</dbReference>
<keyword evidence="1" id="KW-0732">Signal</keyword>
<accession>A0A401ZRJ5</accession>
<evidence type="ECO:0000256" key="1">
    <source>
        <dbReference type="SAM" id="SignalP"/>
    </source>
</evidence>
<sequence length="229" mass="24400">MTRIPRIVRFGILFLLVLISLASCGGNDTEGNARATATPTCQPTYVYDQVQNQGEALDVVDFESAYNGTANKEIFTLSASHSASVSISTSDTKIEKFRAEVQAGIEASADAPLFNGAANLEVTAEAQADAIYESVHRVSNTVSKIQTSTTGSLIQLTIPPMSRGYGLYGAMVKITSGHLYSNNCGTPDDQGTISAIIPERFEWCTWTRGPNLFSDGGQGPCDVVAYNLG</sequence>
<dbReference type="Proteomes" id="UP000287224">
    <property type="component" value="Unassembled WGS sequence"/>
</dbReference>
<dbReference type="Gene3D" id="2.170.15.10">
    <property type="entry name" value="Proaerolysin, chain A, domain 3"/>
    <property type="match status" value="1"/>
</dbReference>
<proteinExistence type="predicted"/>